<dbReference type="SMART" id="SM00028">
    <property type="entry name" value="TPR"/>
    <property type="match status" value="13"/>
</dbReference>
<feature type="repeat" description="TPR" evidence="3">
    <location>
        <begin position="896"/>
        <end position="929"/>
    </location>
</feature>
<feature type="repeat" description="TPR" evidence="3">
    <location>
        <begin position="1066"/>
        <end position="1099"/>
    </location>
</feature>
<dbReference type="Pfam" id="PF13432">
    <property type="entry name" value="TPR_16"/>
    <property type="match status" value="2"/>
</dbReference>
<feature type="repeat" description="TPR" evidence="3">
    <location>
        <begin position="726"/>
        <end position="759"/>
    </location>
</feature>
<dbReference type="InterPro" id="IPR036526">
    <property type="entry name" value="C-N_Hydrolase_sf"/>
</dbReference>
<keyword evidence="2 3" id="KW-0802">TPR repeat</keyword>
<evidence type="ECO:0000259" key="4">
    <source>
        <dbReference type="PROSITE" id="PS50263"/>
    </source>
</evidence>
<dbReference type="Gene3D" id="1.25.40.10">
    <property type="entry name" value="Tetratricopeptide repeat domain"/>
    <property type="match status" value="3"/>
</dbReference>
<dbReference type="Gene3D" id="3.60.110.10">
    <property type="entry name" value="Carbon-nitrogen hydrolase"/>
    <property type="match status" value="1"/>
</dbReference>
<dbReference type="KEGG" id="cch:Cag_0840"/>
<dbReference type="SUPFAM" id="SSF56317">
    <property type="entry name" value="Carbon-nitrogen hydrolase"/>
    <property type="match status" value="1"/>
</dbReference>
<feature type="domain" description="CN hydrolase" evidence="4">
    <location>
        <begin position="30"/>
        <end position="260"/>
    </location>
</feature>
<evidence type="ECO:0000313" key="5">
    <source>
        <dbReference type="EMBL" id="ABB28106.1"/>
    </source>
</evidence>
<evidence type="ECO:0000256" key="1">
    <source>
        <dbReference type="ARBA" id="ARBA00022737"/>
    </source>
</evidence>
<dbReference type="PROSITE" id="PS50005">
    <property type="entry name" value="TPR"/>
    <property type="match status" value="12"/>
</dbReference>
<feature type="repeat" description="TPR" evidence="3">
    <location>
        <begin position="828"/>
        <end position="861"/>
    </location>
</feature>
<name>Q3ASB9_CHLCH</name>
<evidence type="ECO:0000256" key="2">
    <source>
        <dbReference type="ARBA" id="ARBA00022803"/>
    </source>
</evidence>
<dbReference type="SUPFAM" id="SSF52540">
    <property type="entry name" value="P-loop containing nucleoside triphosphate hydrolases"/>
    <property type="match status" value="1"/>
</dbReference>
<dbReference type="InterPro" id="IPR011990">
    <property type="entry name" value="TPR-like_helical_dom_sf"/>
</dbReference>
<feature type="repeat" description="TPR" evidence="3">
    <location>
        <begin position="1032"/>
        <end position="1065"/>
    </location>
</feature>
<dbReference type="STRING" id="340177.Cag_0840"/>
<feature type="repeat" description="TPR" evidence="3">
    <location>
        <begin position="930"/>
        <end position="963"/>
    </location>
</feature>
<dbReference type="InterPro" id="IPR027417">
    <property type="entry name" value="P-loop_NTPase"/>
</dbReference>
<sequence>MSIELKAKYLGKTPKDKAKILIAQSSWEKTQLARDENQCYKLSLTEENEKFIDSILELGNGKEVDLIVFPEFSIPEKYLEKIREWTFHNQIIVIAGSANLQREEKYYNTSSIFFEGIPYKTEKHDLSPLETSNLLGGYGPSSGTNQFYFTETPIGELGVMICADEFDRQTRNEFLKHNIDILCVIAFQQKGKDHHQSINEIVKESNNGIYVAYANALCNSWTDGHSAFFSNEYREGRVEYVETGLTKDDGLEMKLVEMPSNAGCLIVECNLKSKKPVIRNLDPNRALVNAELPYVFENGGLRQFTKEELKKPDEKSNKVKAEYQPSIPPIKAFVADYIGRQTDVEYLSEFLNNPQKHFCLLYGVGGMGKSHLLYCCMKDYKQKTFFYHVVSPNEEFTLNKLFEVCLLPKPDAKLSLEEKQNHFVKKFQENNIHLILDDYYEVQLDEVKSILPKLTGIGKGKLLLLSRIIPSNISYIKADYLNHKILPLTEPDFKQVIQNFILDKNLTLTDEEIHLIYEKAQGYPLGGQLIIDAKPYSKNLLELLTNLGKFEAEIDPDGKIYSGRILDNIFKKGNNKEIKLLCEFSALFGVSDIETVRQLPSYNLNLFQGLHSRKSFVDMDVQGKFSSHAMIRDFAYHRLQNKEALHLKLAKYFENNINGRTDDDWKWLNEAILHYTKSPKAEHFAFINRVERNFESRNIKEQIDKNSILKTIRNYTTLLNLYPDKPAYYNELGIAYRMNRQQRNAIETFERALVIDPKDLPSLNELGITFRENNQKTKAIETFERALVIDAKHLPSLNELGITFRENNQKTKAIETFERALVIDAKHLPSLNELGITFRENNQKTKAIETFERALVIDAKHLPSLNELGITFRENNQKTKAIETFERALVIDPKNLPSLNELGITFRENNQKTKAIETFERALVIDAKHLPSLNELGITFRENNQKTKAIETFERALVIDAKHLPSLNELGITFRENNQKTKAIETFERALVIDAKHLPSLNELGITFRENNQKTKAIETFERALVIDPKDLPSLNELGITFRENNQKTKAIETFERALVIDAKHLPSLNELGITFRENNQKTKAIETFERALVIDAKHLPSLNELGITFRENNQIEEAIKVCKRALNISKDRQLYLNLLQIYLFFKSDKQISKEIYDILLMPPRLHAFSASRKKYENIIRDMDYLLSISFDDVKQYESFLFLAIQYKAYEKVLFILEKLNDQFPDNSKIKSRLGKTLSNQVIGEHEKGGRFLKQAIGLFKKENNIQQLQGHIIYYFYNLLNQNQIELIEKEMMTYEKDLIYDANYFRFMANFSFVKNSNINDAISYFEKAIEISEVLMDKKEFAESLLRFLSEQKSLHYKTYFVKYEKYI</sequence>
<feature type="repeat" description="TPR" evidence="3">
    <location>
        <begin position="794"/>
        <end position="827"/>
    </location>
</feature>
<dbReference type="InterPro" id="IPR051685">
    <property type="entry name" value="Ycf3/AcsC/BcsC/TPR_MFPF"/>
</dbReference>
<gene>
    <name evidence="5" type="ordered locus">Cag_0840</name>
</gene>
<accession>Q3ASB9</accession>
<feature type="repeat" description="TPR" evidence="3">
    <location>
        <begin position="760"/>
        <end position="793"/>
    </location>
</feature>
<dbReference type="OrthoDB" id="9816071at2"/>
<organism evidence="5">
    <name type="scientific">Chlorobium chlorochromatii (strain CaD3)</name>
    <dbReference type="NCBI Taxonomy" id="340177"/>
    <lineage>
        <taxon>Bacteria</taxon>
        <taxon>Pseudomonadati</taxon>
        <taxon>Chlorobiota</taxon>
        <taxon>Chlorobiia</taxon>
        <taxon>Chlorobiales</taxon>
        <taxon>Chlorobiaceae</taxon>
        <taxon>Chlorobium/Pelodictyon group</taxon>
        <taxon>Chlorobium</taxon>
    </lineage>
</organism>
<dbReference type="Pfam" id="PF00795">
    <property type="entry name" value="CN_hydrolase"/>
    <property type="match status" value="1"/>
</dbReference>
<reference evidence="5" key="1">
    <citation type="submission" date="2005-08" db="EMBL/GenBank/DDBJ databases">
        <title>Complete sequence of Chlorobium chlorochromatii CaD3.</title>
        <authorList>
            <person name="Copeland A."/>
            <person name="Lucas S."/>
            <person name="Lapidus A."/>
            <person name="Barry K."/>
            <person name="Detter J.C."/>
            <person name="Glavina T."/>
            <person name="Hammon N."/>
            <person name="Israni S."/>
            <person name="Pitluck S."/>
            <person name="Bryant D."/>
            <person name="Schmutz J."/>
            <person name="Larimer F."/>
            <person name="Land M."/>
            <person name="Kyrpides N."/>
            <person name="Ivanova N."/>
            <person name="Richardson P."/>
        </authorList>
    </citation>
    <scope>NUCLEOTIDE SEQUENCE [LARGE SCALE GENOMIC DNA]</scope>
    <source>
        <strain evidence="5">CaD3</strain>
    </source>
</reference>
<evidence type="ECO:0000256" key="3">
    <source>
        <dbReference type="PROSITE-ProRule" id="PRU00339"/>
    </source>
</evidence>
<proteinExistence type="predicted"/>
<keyword evidence="1" id="KW-0677">Repeat</keyword>
<dbReference type="InterPro" id="IPR019734">
    <property type="entry name" value="TPR_rpt"/>
</dbReference>
<feature type="repeat" description="TPR" evidence="3">
    <location>
        <begin position="1100"/>
        <end position="1133"/>
    </location>
</feature>
<dbReference type="PROSITE" id="PS50263">
    <property type="entry name" value="CN_HYDROLASE"/>
    <property type="match status" value="1"/>
</dbReference>
<feature type="repeat" description="TPR" evidence="3">
    <location>
        <begin position="862"/>
        <end position="895"/>
    </location>
</feature>
<protein>
    <submittedName>
        <fullName evidence="5">TPR repeat</fullName>
    </submittedName>
</protein>
<dbReference type="SUPFAM" id="SSF48452">
    <property type="entry name" value="TPR-like"/>
    <property type="match status" value="4"/>
</dbReference>
<dbReference type="eggNOG" id="COG0457">
    <property type="taxonomic scope" value="Bacteria"/>
</dbReference>
<dbReference type="HOGENOM" id="CLU_256264_0_0_10"/>
<feature type="repeat" description="TPR" evidence="3">
    <location>
        <begin position="964"/>
        <end position="997"/>
    </location>
</feature>
<dbReference type="PANTHER" id="PTHR44943">
    <property type="entry name" value="CELLULOSE SYNTHASE OPERON PROTEIN C"/>
    <property type="match status" value="1"/>
</dbReference>
<feature type="repeat" description="TPR" evidence="3">
    <location>
        <begin position="998"/>
        <end position="1031"/>
    </location>
</feature>
<dbReference type="PANTHER" id="PTHR44943:SF8">
    <property type="entry name" value="TPR REPEAT-CONTAINING PROTEIN MJ0263"/>
    <property type="match status" value="1"/>
</dbReference>
<dbReference type="InterPro" id="IPR003010">
    <property type="entry name" value="C-N_Hydrolase"/>
</dbReference>
<dbReference type="Gene3D" id="3.40.50.300">
    <property type="entry name" value="P-loop containing nucleotide triphosphate hydrolases"/>
    <property type="match status" value="1"/>
</dbReference>
<dbReference type="EMBL" id="CP000108">
    <property type="protein sequence ID" value="ABB28106.1"/>
    <property type="molecule type" value="Genomic_DNA"/>
</dbReference>